<dbReference type="HOGENOM" id="CLU_088841_1_0_5"/>
<evidence type="ECO:0008006" key="3">
    <source>
        <dbReference type="Google" id="ProtNLM"/>
    </source>
</evidence>
<sequence>MASRAFYPDYRNLCSGSTDESSSMSDETVLRVADLPQNSVTSFDLRPAPAQLAEIAQQLGLDGLRKLRFSGTLRAEGKRDWRLEADLGATVIQPCVVTLDPVTTRIDTPLTRLFLADWADPDEEEAEMATEDDEAEPLRDTIDLNAVMCEALALNLPAYPRKEGVELGQAGFTEPGKQAMTDEETRPFAGLAALRETLKKDS</sequence>
<protein>
    <recommendedName>
        <fullName evidence="3">DUF177 domain-containing protein</fullName>
    </recommendedName>
</protein>
<dbReference type="Proteomes" id="UP000001023">
    <property type="component" value="Chromosome"/>
</dbReference>
<keyword evidence="2" id="KW-1185">Reference proteome</keyword>
<organism evidence="1 2">
    <name type="scientific">Ruegeria pomeroyi (strain ATCC 700808 / DSM 15171 / DSS-3)</name>
    <name type="common">Silicibacter pomeroyi</name>
    <dbReference type="NCBI Taxonomy" id="246200"/>
    <lineage>
        <taxon>Bacteria</taxon>
        <taxon>Pseudomonadati</taxon>
        <taxon>Pseudomonadota</taxon>
        <taxon>Alphaproteobacteria</taxon>
        <taxon>Rhodobacterales</taxon>
        <taxon>Roseobacteraceae</taxon>
        <taxon>Ruegeria</taxon>
    </lineage>
</organism>
<evidence type="ECO:0000313" key="2">
    <source>
        <dbReference type="Proteomes" id="UP000001023"/>
    </source>
</evidence>
<proteinExistence type="predicted"/>
<accession>Q5LQJ8</accession>
<reference evidence="1 2" key="1">
    <citation type="journal article" date="2004" name="Nature">
        <title>Genome sequence of Silicibacter pomeroyi reveals adaptations to the marine environment.</title>
        <authorList>
            <person name="Moran M.A."/>
            <person name="Buchan A."/>
            <person name="Gonzalez J.M."/>
            <person name="Heidelberg J.F."/>
            <person name="Whitman W.B."/>
            <person name="Kiene R.P."/>
            <person name="Henriksen J.R."/>
            <person name="King G.M."/>
            <person name="Belas R."/>
            <person name="Fuqua C."/>
            <person name="Brinkac L."/>
            <person name="Lewis M."/>
            <person name="Johri S."/>
            <person name="Weaver B."/>
            <person name="Pai G."/>
            <person name="Eisen J.A."/>
            <person name="Rahe E."/>
            <person name="Sheldon W.M."/>
            <person name="Ye W."/>
            <person name="Miller T.R."/>
            <person name="Carlton J."/>
            <person name="Rasko D.A."/>
            <person name="Paulsen I.T."/>
            <person name="Ren Q."/>
            <person name="Daugherty S.C."/>
            <person name="Deboy R.T."/>
            <person name="Dodson R.J."/>
            <person name="Durkin A.S."/>
            <person name="Madupu R."/>
            <person name="Nelson W.C."/>
            <person name="Sullivan S.A."/>
            <person name="Rosovitz M.J."/>
            <person name="Haft D.H."/>
            <person name="Selengut J."/>
            <person name="Ward N."/>
        </authorList>
    </citation>
    <scope>NUCLEOTIDE SEQUENCE [LARGE SCALE GENOMIC DNA]</scope>
    <source>
        <strain evidence="2">ATCC 700808 / DSM 15171 / DSS-3</strain>
    </source>
</reference>
<dbReference type="Pfam" id="PF02620">
    <property type="entry name" value="YceD"/>
    <property type="match status" value="1"/>
</dbReference>
<gene>
    <name evidence="1" type="ordered locus">SPO2491</name>
</gene>
<evidence type="ECO:0000313" key="1">
    <source>
        <dbReference type="EMBL" id="AAV95743.1"/>
    </source>
</evidence>
<dbReference type="STRING" id="246200.SPO2491"/>
<dbReference type="eggNOG" id="COG1399">
    <property type="taxonomic scope" value="Bacteria"/>
</dbReference>
<dbReference type="AlphaFoldDB" id="Q5LQJ8"/>
<dbReference type="KEGG" id="sil:SPO2491"/>
<reference evidence="1 2" key="2">
    <citation type="journal article" date="2014" name="Stand. Genomic Sci.">
        <title>An updated genome annotation for the model marine bacterium Ruegeria pomeroyi DSS-3.</title>
        <authorList>
            <person name="Rivers A.R."/>
            <person name="Smith C.B."/>
            <person name="Moran M.A."/>
        </authorList>
    </citation>
    <scope>GENOME REANNOTATION</scope>
    <source>
        <strain evidence="2">ATCC 700808 / DSM 15171 / DSS-3</strain>
    </source>
</reference>
<name>Q5LQJ8_RUEPO</name>
<dbReference type="EMBL" id="CP000031">
    <property type="protein sequence ID" value="AAV95743.1"/>
    <property type="molecule type" value="Genomic_DNA"/>
</dbReference>
<dbReference type="PaxDb" id="246200-SPO2491"/>
<dbReference type="InterPro" id="IPR003772">
    <property type="entry name" value="YceD"/>
</dbReference>